<dbReference type="InterPro" id="IPR002960">
    <property type="entry name" value="TNF_beta"/>
</dbReference>
<evidence type="ECO:0000256" key="17">
    <source>
        <dbReference type="SAM" id="Phobius"/>
    </source>
</evidence>
<feature type="transmembrane region" description="Helical" evidence="17">
    <location>
        <begin position="20"/>
        <end position="38"/>
    </location>
</feature>
<organism evidence="19 20">
    <name type="scientific">Ranitomeya imitator</name>
    <name type="common">mimic poison frog</name>
    <dbReference type="NCBI Taxonomy" id="111125"/>
    <lineage>
        <taxon>Eukaryota</taxon>
        <taxon>Metazoa</taxon>
        <taxon>Chordata</taxon>
        <taxon>Craniata</taxon>
        <taxon>Vertebrata</taxon>
        <taxon>Euteleostomi</taxon>
        <taxon>Amphibia</taxon>
        <taxon>Batrachia</taxon>
        <taxon>Anura</taxon>
        <taxon>Neobatrachia</taxon>
        <taxon>Hyloidea</taxon>
        <taxon>Dendrobatidae</taxon>
        <taxon>Dendrobatinae</taxon>
        <taxon>Ranitomeya</taxon>
    </lineage>
</organism>
<dbReference type="InterPro" id="IPR006053">
    <property type="entry name" value="TNF"/>
</dbReference>
<keyword evidence="9 17" id="KW-1133">Transmembrane helix</keyword>
<dbReference type="PANTHER" id="PTHR11471:SF23">
    <property type="entry name" value="TUMOR NECROSIS FACTOR"/>
    <property type="match status" value="1"/>
</dbReference>
<evidence type="ECO:0000256" key="9">
    <source>
        <dbReference type="ARBA" id="ARBA00022989"/>
    </source>
</evidence>
<dbReference type="InterPro" id="IPR006052">
    <property type="entry name" value="TNF_dom"/>
</dbReference>
<evidence type="ECO:0000256" key="4">
    <source>
        <dbReference type="ARBA" id="ARBA00018403"/>
    </source>
</evidence>
<feature type="non-terminal residue" evidence="19">
    <location>
        <position position="210"/>
    </location>
</feature>
<evidence type="ECO:0000313" key="19">
    <source>
        <dbReference type="EMBL" id="CAJ0936875.1"/>
    </source>
</evidence>
<name>A0ABN9LA24_9NEOB</name>
<evidence type="ECO:0000256" key="2">
    <source>
        <dbReference type="ARBA" id="ARBA00008670"/>
    </source>
</evidence>
<dbReference type="PRINTS" id="PR01234">
    <property type="entry name" value="TNECROSISFCT"/>
</dbReference>
<evidence type="ECO:0000256" key="15">
    <source>
        <dbReference type="ARBA" id="ARBA00046146"/>
    </source>
</evidence>
<gene>
    <name evidence="19" type="ORF">RIMI_LOCUS7011377</name>
</gene>
<protein>
    <recommendedName>
        <fullName evidence="4">Lymphotoxin-alpha</fullName>
    </recommendedName>
    <alternativeName>
        <fullName evidence="12">TNF-alpha</fullName>
    </alternativeName>
    <alternativeName>
        <fullName evidence="13">TNF-beta</fullName>
    </alternativeName>
    <alternativeName>
        <fullName evidence="3">Tumor necrosis factor</fullName>
    </alternativeName>
    <alternativeName>
        <fullName evidence="14">Tumor necrosis factor ligand superfamily member 1</fullName>
    </alternativeName>
</protein>
<keyword evidence="5" id="KW-0202">Cytokine</keyword>
<evidence type="ECO:0000256" key="13">
    <source>
        <dbReference type="ARBA" id="ARBA00033253"/>
    </source>
</evidence>
<feature type="domain" description="THD" evidence="18">
    <location>
        <begin position="62"/>
        <end position="210"/>
    </location>
</feature>
<evidence type="ECO:0000313" key="20">
    <source>
        <dbReference type="Proteomes" id="UP001176940"/>
    </source>
</evidence>
<dbReference type="Gene3D" id="2.60.120.40">
    <property type="match status" value="1"/>
</dbReference>
<dbReference type="InterPro" id="IPR008983">
    <property type="entry name" value="Tumour_necrosis_fac-like_dom"/>
</dbReference>
<dbReference type="SMART" id="SM00207">
    <property type="entry name" value="TNF"/>
    <property type="match status" value="1"/>
</dbReference>
<evidence type="ECO:0000256" key="8">
    <source>
        <dbReference type="ARBA" id="ARBA00022968"/>
    </source>
</evidence>
<keyword evidence="11" id="KW-1015">Disulfide bond</keyword>
<proteinExistence type="inferred from homology"/>
<keyword evidence="6 17" id="KW-0812">Transmembrane</keyword>
<dbReference type="PANTHER" id="PTHR11471">
    <property type="entry name" value="TUMOR NECROSIS FACTOR FAMILY MEMBER"/>
    <property type="match status" value="1"/>
</dbReference>
<evidence type="ECO:0000256" key="10">
    <source>
        <dbReference type="ARBA" id="ARBA00023136"/>
    </source>
</evidence>
<evidence type="ECO:0000256" key="14">
    <source>
        <dbReference type="ARBA" id="ARBA00033263"/>
    </source>
</evidence>
<dbReference type="CDD" id="cd00184">
    <property type="entry name" value="TNF"/>
    <property type="match status" value="1"/>
</dbReference>
<accession>A0ABN9LA24</accession>
<sequence length="210" mass="23600">MTVTSPRSPWTWQRPATLGYGRLITLVCLVCLAVGSPVKREDKMSRRHQRSANPVLRAPEKPAAHFQANPSILGSLTWTTETYYSFSQGNLSLEDNKLLVKHKGLYFIYTQAMFGGKPCPQQNKNLVSLNVMLDSVMENANVQLLRADKTPCEQPQPPSKNSGSIPEWRKSIFLGAVFQLEKGDKLYVTTLGTEFLRRERGTTYFGAYAL</sequence>
<dbReference type="PROSITE" id="PS50049">
    <property type="entry name" value="THD_2"/>
    <property type="match status" value="1"/>
</dbReference>
<dbReference type="Proteomes" id="UP001176940">
    <property type="component" value="Unassembled WGS sequence"/>
</dbReference>
<evidence type="ECO:0000256" key="7">
    <source>
        <dbReference type="ARBA" id="ARBA00022729"/>
    </source>
</evidence>
<dbReference type="EMBL" id="CAUEEQ010013001">
    <property type="protein sequence ID" value="CAJ0936875.1"/>
    <property type="molecule type" value="Genomic_DNA"/>
</dbReference>
<dbReference type="SUPFAM" id="SSF49842">
    <property type="entry name" value="TNF-like"/>
    <property type="match status" value="1"/>
</dbReference>
<keyword evidence="10 17" id="KW-0472">Membrane</keyword>
<dbReference type="Pfam" id="PF00229">
    <property type="entry name" value="TNF"/>
    <property type="match status" value="1"/>
</dbReference>
<comment type="subcellular location">
    <subcellularLocation>
        <location evidence="1">Membrane</location>
        <topology evidence="1">Single-pass type II membrane protein</topology>
    </subcellularLocation>
</comment>
<evidence type="ECO:0000256" key="11">
    <source>
        <dbReference type="ARBA" id="ARBA00023157"/>
    </source>
</evidence>
<comment type="similarity">
    <text evidence="2">Belongs to the tumor necrosis factor family.</text>
</comment>
<evidence type="ECO:0000259" key="18">
    <source>
        <dbReference type="PROSITE" id="PS50049"/>
    </source>
</evidence>
<keyword evidence="8" id="KW-0735">Signal-anchor</keyword>
<evidence type="ECO:0000256" key="5">
    <source>
        <dbReference type="ARBA" id="ARBA00022514"/>
    </source>
</evidence>
<evidence type="ECO:0000256" key="1">
    <source>
        <dbReference type="ARBA" id="ARBA00004606"/>
    </source>
</evidence>
<keyword evidence="20" id="KW-1185">Reference proteome</keyword>
<evidence type="ECO:0000256" key="3">
    <source>
        <dbReference type="ARBA" id="ARBA00013893"/>
    </source>
</evidence>
<comment type="subunit">
    <text evidence="16">Homotrimer, and heterotrimer of either two LTB and one LTA subunits or (less prevalent) two LTA and one LTB subunits. Interacts with TNFRSF14.</text>
</comment>
<comment type="function">
    <text evidence="15">Cytokine that in its homotrimeric form binds to TNFRSF1A/TNFR1, TNFRSF1B/TNFBR and TNFRSF14/HVEM. In its heterotrimeric form with LTB binds to TNFRSF3/LTBR. Lymphotoxin is produced by lymphocytes and is cytotoxic for a wide range of tumor cells in vitro and in vivo.</text>
</comment>
<dbReference type="PRINTS" id="PR01236">
    <property type="entry name" value="TNFBETA"/>
</dbReference>
<reference evidence="19" key="1">
    <citation type="submission" date="2023-07" db="EMBL/GenBank/DDBJ databases">
        <authorList>
            <person name="Stuckert A."/>
        </authorList>
    </citation>
    <scope>NUCLEOTIDE SEQUENCE</scope>
</reference>
<comment type="caution">
    <text evidence="19">The sequence shown here is derived from an EMBL/GenBank/DDBJ whole genome shotgun (WGS) entry which is preliminary data.</text>
</comment>
<evidence type="ECO:0000256" key="16">
    <source>
        <dbReference type="ARBA" id="ARBA00046860"/>
    </source>
</evidence>
<evidence type="ECO:0000256" key="12">
    <source>
        <dbReference type="ARBA" id="ARBA00029751"/>
    </source>
</evidence>
<keyword evidence="7" id="KW-0732">Signal</keyword>
<evidence type="ECO:0000256" key="6">
    <source>
        <dbReference type="ARBA" id="ARBA00022692"/>
    </source>
</evidence>